<dbReference type="AlphaFoldDB" id="A0A158FJG2"/>
<dbReference type="Proteomes" id="UP000054893">
    <property type="component" value="Unassembled WGS sequence"/>
</dbReference>
<gene>
    <name evidence="1" type="ORF">AWB64_01397</name>
</gene>
<evidence type="ECO:0000313" key="2">
    <source>
        <dbReference type="Proteomes" id="UP000054893"/>
    </source>
</evidence>
<evidence type="ECO:0000313" key="1">
    <source>
        <dbReference type="EMBL" id="SAL20056.1"/>
    </source>
</evidence>
<protein>
    <submittedName>
        <fullName evidence="1">Uncharacterized protein</fullName>
    </submittedName>
</protein>
<organism evidence="1 2">
    <name type="scientific">Caballeronia sordidicola</name>
    <name type="common">Burkholderia sordidicola</name>
    <dbReference type="NCBI Taxonomy" id="196367"/>
    <lineage>
        <taxon>Bacteria</taxon>
        <taxon>Pseudomonadati</taxon>
        <taxon>Pseudomonadota</taxon>
        <taxon>Betaproteobacteria</taxon>
        <taxon>Burkholderiales</taxon>
        <taxon>Burkholderiaceae</taxon>
        <taxon>Caballeronia</taxon>
    </lineage>
</organism>
<accession>A0A158FJG2</accession>
<dbReference type="EMBL" id="FCOC02000003">
    <property type="protein sequence ID" value="SAL20056.1"/>
    <property type="molecule type" value="Genomic_DNA"/>
</dbReference>
<sequence>MARAFSWQLLHPPLLGHWIMEVGRPSDEKSGGALLHADNAESTAKSGTSAAERAAKTLKSFIRYPLLSLFF</sequence>
<name>A0A158FJG2_CABSO</name>
<reference evidence="1 2" key="1">
    <citation type="submission" date="2016-01" db="EMBL/GenBank/DDBJ databases">
        <authorList>
            <person name="Oliw E.H."/>
        </authorList>
    </citation>
    <scope>NUCLEOTIDE SEQUENCE [LARGE SCALE GENOMIC DNA]</scope>
    <source>
        <strain evidence="1">LMG 22029</strain>
    </source>
</reference>
<proteinExistence type="predicted"/>